<dbReference type="GO" id="GO:0012505">
    <property type="term" value="C:endomembrane system"/>
    <property type="evidence" value="ECO:0007669"/>
    <property type="project" value="UniProtKB-SubCell"/>
</dbReference>
<dbReference type="GO" id="GO:0006874">
    <property type="term" value="P:intracellular calcium ion homeostasis"/>
    <property type="evidence" value="ECO:0007669"/>
    <property type="project" value="TreeGrafter"/>
</dbReference>
<feature type="transmembrane region" description="Helical" evidence="8">
    <location>
        <begin position="598"/>
        <end position="620"/>
    </location>
</feature>
<dbReference type="PhylomeDB" id="A7TNF1"/>
<dbReference type="OrthoDB" id="16982at2759"/>
<evidence type="ECO:0000256" key="6">
    <source>
        <dbReference type="ARBA" id="ARBA00023065"/>
    </source>
</evidence>
<keyword evidence="5 8" id="KW-1133">Transmembrane helix</keyword>
<comment type="similarity">
    <text evidence="2">Belongs to the Ca(2+):cation antiporter (CaCA) (TC 2.A.19) family.</text>
</comment>
<feature type="transmembrane region" description="Helical" evidence="8">
    <location>
        <begin position="190"/>
        <end position="216"/>
    </location>
</feature>
<dbReference type="GeneID" id="5544335"/>
<dbReference type="InterPro" id="IPR005185">
    <property type="entry name" value="YccF"/>
</dbReference>
<sequence length="829" mass="93744">MEDLENLTPDNVLSTEDIGIGYRQNGLGNKPIEYPIKRADDVKNEGLHVSTSLPNIIFDYNQEAGVESQEVVENTYFGTPSPNVCLLYDTSNIEDFNVDSHPKLAGEELVINHFHRDPNEDYLENINESFSGPDTLRRRQEIMNKVHPFAVKVWKAALYRKERSIQQMAYQDIHETEFKTNSKSVTFLNFLWSIVFGLPLFLLFIGGALIMQLLYCFSPLVVLYRDKYYSTALYLLYPFGKVVYLERNESESKPIIIIEQPSYGTITSIQDQQNNPSKLKVNYGGDLTNSTTQKFKRYKELSIFYYLHRCIFDLIIQPALIIIASILWMLVLTIPTSKILWGLRQRFKYDYLLLHYDTLDDFNRILEQSDDRSQIESLFCTFKASALNYYKYTVDGINIIVTNLLVVVLLTFVDYYILHRLLGYESGISGRTFIFVLCLLSIVTLSFYIGQAIASISTQTSMTLGAVFNAFFSSVVEVYLYCVALNYNEGLLVEGSIIGSILGAVLLLPGLSMCSGAIPRKIQRYNPSSAGITSALLIFSSIVTCMPTLTYILYGEYQIVCTSKAVRDNEKCHFVLSPPIFDDFFIHVIQPISQLSSFILFLAYITGLWFTLKTHAVLILQNQVVRHSKSNLSDVLLGPIAVDSQDASRALSKDTNSCANWSMKKSIAILLGSTVCYTLISEILIECLQSILEDFSSLNPKLLGLIVIALVPNTTEFINAISFALKGNIALSMEIGSAYVLQVCLLQIPALILFSTIKIWVNKDENIVVTQQLFPMVFPLWDIMTLLTSVIMFTYLFAEGNSNYFKGVILVLLYFLLISGFYVQNVLGQ</sequence>
<dbReference type="KEGG" id="vpo:Kpol_1014p23"/>
<evidence type="ECO:0000256" key="7">
    <source>
        <dbReference type="ARBA" id="ARBA00023136"/>
    </source>
</evidence>
<feature type="transmembrane region" description="Helical" evidence="8">
    <location>
        <begin position="667"/>
        <end position="691"/>
    </location>
</feature>
<keyword evidence="7 8" id="KW-0472">Membrane</keyword>
<dbReference type="STRING" id="436907.A7TNF1"/>
<dbReference type="HOGENOM" id="CLU_001583_0_0_1"/>
<keyword evidence="4 8" id="KW-0812">Transmembrane</keyword>
<feature type="transmembrane region" description="Helical" evidence="8">
    <location>
        <begin position="397"/>
        <end position="418"/>
    </location>
</feature>
<dbReference type="Proteomes" id="UP000000267">
    <property type="component" value="Unassembled WGS sequence"/>
</dbReference>
<organism evidence="12">
    <name type="scientific">Vanderwaltozyma polyspora (strain ATCC 22028 / DSM 70294 / BCRC 21397 / CBS 2163 / NBRC 10782 / NRRL Y-8283 / UCD 57-17)</name>
    <name type="common">Kluyveromyces polysporus</name>
    <dbReference type="NCBI Taxonomy" id="436907"/>
    <lineage>
        <taxon>Eukaryota</taxon>
        <taxon>Fungi</taxon>
        <taxon>Dikarya</taxon>
        <taxon>Ascomycota</taxon>
        <taxon>Saccharomycotina</taxon>
        <taxon>Saccharomycetes</taxon>
        <taxon>Saccharomycetales</taxon>
        <taxon>Saccharomycetaceae</taxon>
        <taxon>Vanderwaltozyma</taxon>
    </lineage>
</organism>
<dbReference type="AlphaFoldDB" id="A7TNF1"/>
<feature type="transmembrane region" description="Helical" evidence="8">
    <location>
        <begin position="497"/>
        <end position="518"/>
    </location>
</feature>
<feature type="transmembrane region" description="Helical" evidence="8">
    <location>
        <begin position="703"/>
        <end position="725"/>
    </location>
</feature>
<feature type="transmembrane region" description="Helical" evidence="8">
    <location>
        <begin position="773"/>
        <end position="797"/>
    </location>
</feature>
<keyword evidence="3" id="KW-0813">Transport</keyword>
<dbReference type="GO" id="GO:0015369">
    <property type="term" value="F:calcium:proton antiporter activity"/>
    <property type="evidence" value="ECO:0007669"/>
    <property type="project" value="TreeGrafter"/>
</dbReference>
<evidence type="ECO:0000256" key="8">
    <source>
        <dbReference type="SAM" id="Phobius"/>
    </source>
</evidence>
<evidence type="ECO:0000259" key="10">
    <source>
        <dbReference type="Pfam" id="PF03733"/>
    </source>
</evidence>
<keyword evidence="12" id="KW-1185">Reference proteome</keyword>
<proteinExistence type="inferred from homology"/>
<evidence type="ECO:0000259" key="9">
    <source>
        <dbReference type="Pfam" id="PF01699"/>
    </source>
</evidence>
<evidence type="ECO:0000256" key="3">
    <source>
        <dbReference type="ARBA" id="ARBA00022448"/>
    </source>
</evidence>
<dbReference type="Gene3D" id="1.20.1420.30">
    <property type="entry name" value="NCX, central ion-binding region"/>
    <property type="match status" value="1"/>
</dbReference>
<comment type="subcellular location">
    <subcellularLocation>
        <location evidence="1">Endomembrane system</location>
        <topology evidence="1">Multi-pass membrane protein</topology>
    </subcellularLocation>
</comment>
<reference evidence="11 12" key="1">
    <citation type="journal article" date="2007" name="Proc. Natl. Acad. Sci. U.S.A.">
        <title>Independent sorting-out of thousands of duplicated gene pairs in two yeast species descended from a whole-genome duplication.</title>
        <authorList>
            <person name="Scannell D.R."/>
            <person name="Frank A.C."/>
            <person name="Conant G.C."/>
            <person name="Byrne K.P."/>
            <person name="Woolfit M."/>
            <person name="Wolfe K.H."/>
        </authorList>
    </citation>
    <scope>NUCLEOTIDE SEQUENCE [LARGE SCALE GENOMIC DNA]</scope>
    <source>
        <strain evidence="12">ATCC 22028 / DSM 70294 / BCRC 21397 / CBS 2163 / NBRC 10782 / NRRL Y-8283 / UCD 57-17</strain>
    </source>
</reference>
<feature type="domain" description="Sodium/calcium exchanger membrane region" evidence="9">
    <location>
        <begin position="666"/>
        <end position="821"/>
    </location>
</feature>
<dbReference type="GO" id="GO:0005774">
    <property type="term" value="C:vacuolar membrane"/>
    <property type="evidence" value="ECO:0007669"/>
    <property type="project" value="UniProtKB-ARBA"/>
</dbReference>
<feature type="domain" description="Sodium/calcium exchanger membrane region" evidence="9">
    <location>
        <begin position="433"/>
        <end position="610"/>
    </location>
</feature>
<feature type="transmembrane region" description="Helical" evidence="8">
    <location>
        <begin position="804"/>
        <end position="823"/>
    </location>
</feature>
<evidence type="ECO:0000256" key="2">
    <source>
        <dbReference type="ARBA" id="ARBA00008170"/>
    </source>
</evidence>
<dbReference type="InParanoid" id="A7TNF1"/>
<dbReference type="OMA" id="ILICIPS"/>
<dbReference type="Pfam" id="PF01699">
    <property type="entry name" value="Na_Ca_ex"/>
    <property type="match status" value="2"/>
</dbReference>
<dbReference type="RefSeq" id="XP_001644062.1">
    <property type="nucleotide sequence ID" value="XM_001644012.1"/>
</dbReference>
<dbReference type="Pfam" id="PF03733">
    <property type="entry name" value="YccF"/>
    <property type="match status" value="1"/>
</dbReference>
<evidence type="ECO:0000256" key="4">
    <source>
        <dbReference type="ARBA" id="ARBA00022692"/>
    </source>
</evidence>
<protein>
    <recommendedName>
        <fullName evidence="13">Sodium/calcium exchanger membrane region domain-containing protein</fullName>
    </recommendedName>
</protein>
<feature type="transmembrane region" description="Helical" evidence="8">
    <location>
        <begin position="430"/>
        <end position="450"/>
    </location>
</feature>
<name>A7TNF1_VANPO</name>
<dbReference type="InterPro" id="IPR004837">
    <property type="entry name" value="NaCa_Exmemb"/>
</dbReference>
<dbReference type="PANTHER" id="PTHR31503:SF10">
    <property type="entry name" value="VNX1 PROTEIN"/>
    <property type="match status" value="1"/>
</dbReference>
<dbReference type="InterPro" id="IPR004713">
    <property type="entry name" value="CaH_exchang"/>
</dbReference>
<dbReference type="EMBL" id="DS480430">
    <property type="protein sequence ID" value="EDO16204.1"/>
    <property type="molecule type" value="Genomic_DNA"/>
</dbReference>
<feature type="transmembrane region" description="Helical" evidence="8">
    <location>
        <begin position="530"/>
        <end position="554"/>
    </location>
</feature>
<evidence type="ECO:0000256" key="5">
    <source>
        <dbReference type="ARBA" id="ARBA00022989"/>
    </source>
</evidence>
<feature type="transmembrane region" description="Helical" evidence="8">
    <location>
        <begin position="737"/>
        <end position="761"/>
    </location>
</feature>
<evidence type="ECO:0000313" key="11">
    <source>
        <dbReference type="EMBL" id="EDO16204.1"/>
    </source>
</evidence>
<keyword evidence="6" id="KW-0406">Ion transport</keyword>
<feature type="transmembrane region" description="Helical" evidence="8">
    <location>
        <begin position="462"/>
        <end position="481"/>
    </location>
</feature>
<feature type="domain" description="Inner membrane component" evidence="10">
    <location>
        <begin position="187"/>
        <end position="241"/>
    </location>
</feature>
<dbReference type="PANTHER" id="PTHR31503">
    <property type="entry name" value="VACUOLAR CALCIUM ION TRANSPORTER"/>
    <property type="match status" value="1"/>
</dbReference>
<feature type="transmembrane region" description="Helical" evidence="8">
    <location>
        <begin position="314"/>
        <end position="334"/>
    </location>
</feature>
<dbReference type="InterPro" id="IPR044880">
    <property type="entry name" value="NCX_ion-bd_dom_sf"/>
</dbReference>
<evidence type="ECO:0008006" key="13">
    <source>
        <dbReference type="Google" id="ProtNLM"/>
    </source>
</evidence>
<accession>A7TNF1</accession>
<dbReference type="eggNOG" id="KOG1397">
    <property type="taxonomic scope" value="Eukaryota"/>
</dbReference>
<evidence type="ECO:0000313" key="12">
    <source>
        <dbReference type="Proteomes" id="UP000000267"/>
    </source>
</evidence>
<gene>
    <name evidence="11" type="ORF">Kpol_1014p23</name>
</gene>
<evidence type="ECO:0000256" key="1">
    <source>
        <dbReference type="ARBA" id="ARBA00004127"/>
    </source>
</evidence>